<proteinExistence type="predicted"/>
<dbReference type="InterPro" id="IPR027417">
    <property type="entry name" value="P-loop_NTPase"/>
</dbReference>
<dbReference type="OrthoDB" id="3248936at2759"/>
<feature type="domain" description="Dynamin N-terminal" evidence="3">
    <location>
        <begin position="8"/>
        <end position="200"/>
    </location>
</feature>
<keyword evidence="1" id="KW-0175">Coiled coil</keyword>
<dbReference type="Pfam" id="PF00350">
    <property type="entry name" value="Dynamin_N"/>
    <property type="match status" value="1"/>
</dbReference>
<protein>
    <recommendedName>
        <fullName evidence="3">Dynamin N-terminal domain-containing protein</fullName>
    </recommendedName>
</protein>
<dbReference type="SUPFAM" id="SSF52540">
    <property type="entry name" value="P-loop containing nucleoside triphosphate hydrolases"/>
    <property type="match status" value="1"/>
</dbReference>
<feature type="coiled-coil region" evidence="1">
    <location>
        <begin position="400"/>
        <end position="427"/>
    </location>
</feature>
<feature type="region of interest" description="Disordered" evidence="2">
    <location>
        <begin position="76"/>
        <end position="102"/>
    </location>
</feature>
<dbReference type="Gene3D" id="3.40.50.300">
    <property type="entry name" value="P-loop containing nucleotide triphosphate hydrolases"/>
    <property type="match status" value="1"/>
</dbReference>
<evidence type="ECO:0000313" key="5">
    <source>
        <dbReference type="Proteomes" id="UP000053477"/>
    </source>
</evidence>
<reference evidence="4 5" key="1">
    <citation type="submission" date="2015-04" db="EMBL/GenBank/DDBJ databases">
        <title>Complete genome sequence of Schizopora paradoxa KUC8140, a cosmopolitan wood degrader in East Asia.</title>
        <authorList>
            <consortium name="DOE Joint Genome Institute"/>
            <person name="Min B."/>
            <person name="Park H."/>
            <person name="Jang Y."/>
            <person name="Kim J.-J."/>
            <person name="Kim K.H."/>
            <person name="Pangilinan J."/>
            <person name="Lipzen A."/>
            <person name="Riley R."/>
            <person name="Grigoriev I.V."/>
            <person name="Spatafora J.W."/>
            <person name="Choi I.-G."/>
        </authorList>
    </citation>
    <scope>NUCLEOTIDE SEQUENCE [LARGE SCALE GENOMIC DNA]</scope>
    <source>
        <strain evidence="4 5">KUC8140</strain>
    </source>
</reference>
<evidence type="ECO:0000313" key="4">
    <source>
        <dbReference type="EMBL" id="KLO15087.1"/>
    </source>
</evidence>
<evidence type="ECO:0000256" key="2">
    <source>
        <dbReference type="SAM" id="MobiDB-lite"/>
    </source>
</evidence>
<evidence type="ECO:0000259" key="3">
    <source>
        <dbReference type="Pfam" id="PF00350"/>
    </source>
</evidence>
<evidence type="ECO:0000256" key="1">
    <source>
        <dbReference type="SAM" id="Coils"/>
    </source>
</evidence>
<dbReference type="InParanoid" id="A0A0H2RU08"/>
<dbReference type="Proteomes" id="UP000053477">
    <property type="component" value="Unassembled WGS sequence"/>
</dbReference>
<dbReference type="EMBL" id="KQ085934">
    <property type="protein sequence ID" value="KLO15087.1"/>
    <property type="molecule type" value="Genomic_DNA"/>
</dbReference>
<organism evidence="4 5">
    <name type="scientific">Schizopora paradoxa</name>
    <dbReference type="NCBI Taxonomy" id="27342"/>
    <lineage>
        <taxon>Eukaryota</taxon>
        <taxon>Fungi</taxon>
        <taxon>Dikarya</taxon>
        <taxon>Basidiomycota</taxon>
        <taxon>Agaricomycotina</taxon>
        <taxon>Agaricomycetes</taxon>
        <taxon>Hymenochaetales</taxon>
        <taxon>Schizoporaceae</taxon>
        <taxon>Schizopora</taxon>
    </lineage>
</organism>
<dbReference type="AlphaFoldDB" id="A0A0H2RU08"/>
<accession>A0A0H2RU08</accession>
<keyword evidence="5" id="KW-1185">Reference proteome</keyword>
<dbReference type="InterPro" id="IPR045063">
    <property type="entry name" value="Dynamin_N"/>
</dbReference>
<name>A0A0H2RU08_9AGAM</name>
<gene>
    <name evidence="4" type="ORF">SCHPADRAFT_279938</name>
</gene>
<sequence length="579" mass="66205">MLFNHRRKSTFLNTLVGRSILPSDELPETSWPCRVRHSPQTEHPFLDVNPALFLEALGTLQTKKFGTKAREHTFSASVGSLEDNASEDEDKPRAPPPDLENDPRAIYEKLVDLQPKTRENLLRFEKENFVLRTHVEGLETIHEVLQELNDIVRLCIRLEVPLDLNAEPHLWPLLTVEFLSLRNRRLEGVFEFVDLPGISENFNKFKFEHLISRLSKEFTNIVPVISLKELALPNWELLPGIINNGTGSPPPLVVCTHYDTGADRLDEKVEKVKRVFGSDARGPQIIPCSPKMGYSAQTLLSMSMHEKPAFNLLWDETSVQYPCAKEILGAGEPELNYRNFSREKWRQSIEKQLEKSKLLCAFDCITRDIVPNAQRRLLISDNEAIRKLLKDIGDELKHELRGTRRSREKFEAEYKKFSEKKEMLLRMLAADTGVDYALKESLLAYSAALQKEGDLYLKKSVDLAIKELSPKVGIRSENGHEVLVFLNRSSHDAFYDMVHEELSSRLSTTQESYIYLIRDLIQRACNGRMVALRNDIADIPQDGSIDTDELKEVVLESITSREGKCYCSPSSETFLLHDC</sequence>